<dbReference type="Proteomes" id="UP000037977">
    <property type="component" value="Unassembled WGS sequence"/>
</dbReference>
<accession>A0A0M9DKS5</accession>
<dbReference type="EMBL" id="LGCI01000006">
    <property type="protein sequence ID" value="KOY82182.1"/>
    <property type="molecule type" value="Genomic_DNA"/>
</dbReference>
<dbReference type="PANTHER" id="PTHR32089:SF112">
    <property type="entry name" value="LYSOZYME-LIKE PROTEIN-RELATED"/>
    <property type="match status" value="1"/>
</dbReference>
<dbReference type="PATRIC" id="fig|33935.3.peg.4135"/>
<reference evidence="4 5" key="1">
    <citation type="submission" date="2015-07" db="EMBL/GenBank/DDBJ databases">
        <title>Genome sequencing project for genomic taxonomy and phylogenomics of Bacillus-like bacteria.</title>
        <authorList>
            <person name="Liu B."/>
            <person name="Wang J."/>
            <person name="Zhu Y."/>
            <person name="Liu G."/>
            <person name="Chen Q."/>
            <person name="Chen Z."/>
            <person name="Che J."/>
            <person name="Ge C."/>
            <person name="Shi H."/>
            <person name="Pan Z."/>
            <person name="Liu X."/>
        </authorList>
    </citation>
    <scope>NUCLEOTIDE SEQUENCE [LARGE SCALE GENOMIC DNA]</scope>
    <source>
        <strain evidence="4 5">DSM 54</strain>
    </source>
</reference>
<keyword evidence="1 2" id="KW-0807">Transducer</keyword>
<evidence type="ECO:0000313" key="5">
    <source>
        <dbReference type="Proteomes" id="UP000037977"/>
    </source>
</evidence>
<sequence>MDIIQSLKETLPIFHEIFNKEIALTINSAEERKVLFVLEGTKVKTNLQVGTIIEDTPDFRSVTKGEILKRDIPKEYFGVPMHTELYPIREKGKVVAVLSLLFPNDAQEKVENFMDNLQTTIRGLQLKVHTIAAHSEELSATSETITEKSRHALENSSRSNEITDFIKSISRQTNLLGLNASIEAARAGQYGAGFNIVAQEVRKLSNETATATEQIEASLKTITSNVHALMESMEQIESASNEQAELVQQFSEAIETLSEISGQVELYVKGILR</sequence>
<dbReference type="InterPro" id="IPR004089">
    <property type="entry name" value="MCPsignal_dom"/>
</dbReference>
<organism evidence="4 5">
    <name type="scientific">Lysinibacillus macroides</name>
    <dbReference type="NCBI Taxonomy" id="33935"/>
    <lineage>
        <taxon>Bacteria</taxon>
        <taxon>Bacillati</taxon>
        <taxon>Bacillota</taxon>
        <taxon>Bacilli</taxon>
        <taxon>Bacillales</taxon>
        <taxon>Bacillaceae</taxon>
        <taxon>Lysinibacillus</taxon>
    </lineage>
</organism>
<dbReference type="SUPFAM" id="SSF58104">
    <property type="entry name" value="Methyl-accepting chemotaxis protein (MCP) signaling domain"/>
    <property type="match status" value="1"/>
</dbReference>
<dbReference type="SMART" id="SM00283">
    <property type="entry name" value="MA"/>
    <property type="match status" value="1"/>
</dbReference>
<keyword evidence="5" id="KW-1185">Reference proteome</keyword>
<comment type="caution">
    <text evidence="4">The sequence shown here is derived from an EMBL/GenBank/DDBJ whole genome shotgun (WGS) entry which is preliminary data.</text>
</comment>
<dbReference type="Gene3D" id="1.10.287.950">
    <property type="entry name" value="Methyl-accepting chemotaxis protein"/>
    <property type="match status" value="1"/>
</dbReference>
<proteinExistence type="predicted"/>
<feature type="domain" description="Methyl-accepting transducer" evidence="3">
    <location>
        <begin position="154"/>
        <end position="273"/>
    </location>
</feature>
<protein>
    <recommendedName>
        <fullName evidence="3">Methyl-accepting transducer domain-containing protein</fullName>
    </recommendedName>
</protein>
<evidence type="ECO:0000259" key="3">
    <source>
        <dbReference type="PROSITE" id="PS50111"/>
    </source>
</evidence>
<dbReference type="AlphaFoldDB" id="A0A0M9DKS5"/>
<evidence type="ECO:0000256" key="2">
    <source>
        <dbReference type="PROSITE-ProRule" id="PRU00284"/>
    </source>
</evidence>
<dbReference type="RefSeq" id="WP_053995082.1">
    <property type="nucleotide sequence ID" value="NZ_CP065643.1"/>
</dbReference>
<dbReference type="PANTHER" id="PTHR32089">
    <property type="entry name" value="METHYL-ACCEPTING CHEMOTAXIS PROTEIN MCPB"/>
    <property type="match status" value="1"/>
</dbReference>
<dbReference type="STRING" id="33935.ADM90_11115"/>
<dbReference type="GO" id="GO:0007165">
    <property type="term" value="P:signal transduction"/>
    <property type="evidence" value="ECO:0007669"/>
    <property type="project" value="UniProtKB-KW"/>
</dbReference>
<dbReference type="OrthoDB" id="9807021at2"/>
<evidence type="ECO:0000256" key="1">
    <source>
        <dbReference type="ARBA" id="ARBA00023224"/>
    </source>
</evidence>
<dbReference type="Pfam" id="PF00015">
    <property type="entry name" value="MCPsignal"/>
    <property type="match status" value="1"/>
</dbReference>
<dbReference type="PROSITE" id="PS50111">
    <property type="entry name" value="CHEMOTAXIS_TRANSDUC_2"/>
    <property type="match status" value="1"/>
</dbReference>
<dbReference type="GO" id="GO:0016020">
    <property type="term" value="C:membrane"/>
    <property type="evidence" value="ECO:0007669"/>
    <property type="project" value="InterPro"/>
</dbReference>
<evidence type="ECO:0000313" key="4">
    <source>
        <dbReference type="EMBL" id="KOY82182.1"/>
    </source>
</evidence>
<gene>
    <name evidence="4" type="ORF">ADM90_11115</name>
</gene>
<name>A0A0M9DKS5_9BACI</name>